<keyword evidence="1" id="KW-1133">Transmembrane helix</keyword>
<evidence type="ECO:0000313" key="3">
    <source>
        <dbReference type="Proteomes" id="UP001320314"/>
    </source>
</evidence>
<proteinExistence type="predicted"/>
<protein>
    <submittedName>
        <fullName evidence="2">Uncharacterized protein</fullName>
    </submittedName>
</protein>
<dbReference type="EMBL" id="JAJNUD010000033">
    <property type="protein sequence ID" value="MCD5518724.1"/>
    <property type="molecule type" value="Genomic_DNA"/>
</dbReference>
<organism evidence="2 3">
    <name type="scientific">Lactobacillus delbrueckii subsp. allosunkii</name>
    <dbReference type="NCBI Taxonomy" id="1050107"/>
    <lineage>
        <taxon>Bacteria</taxon>
        <taxon>Bacillati</taxon>
        <taxon>Bacillota</taxon>
        <taxon>Bacilli</taxon>
        <taxon>Lactobacillales</taxon>
        <taxon>Lactobacillaceae</taxon>
        <taxon>Lactobacillus</taxon>
    </lineage>
</organism>
<name>A0ABD4SEG1_9LACO</name>
<evidence type="ECO:0000313" key="2">
    <source>
        <dbReference type="EMBL" id="MCD5518724.1"/>
    </source>
</evidence>
<reference evidence="2 3" key="1">
    <citation type="submission" date="2021-12" db="EMBL/GenBank/DDBJ databases">
        <title>Antimicrobial susceptibility of Lactobacillus delbrueckii subsp. lactis obtained from milk products and other habitats.</title>
        <authorList>
            <person name="Shani N."/>
        </authorList>
    </citation>
    <scope>NUCLEOTIDE SEQUENCE [LARGE SCALE GENOMIC DNA]</scope>
    <source>
        <strain evidence="2 3">CIRM BIA 266</strain>
    </source>
</reference>
<keyword evidence="1" id="KW-0812">Transmembrane</keyword>
<sequence length="80" mass="9306">MIDRLWVFNQHAAVNLLDYYTTIEIIISLFIAGLLALVYKNIHYSKQQKRSSYWSLGLLLILNLLRLKSQESGGHPTHYT</sequence>
<dbReference type="RefSeq" id="WP_231523830.1">
    <property type="nucleotide sequence ID" value="NZ_JAJNUD010000033.1"/>
</dbReference>
<keyword evidence="1" id="KW-0472">Membrane</keyword>
<evidence type="ECO:0000256" key="1">
    <source>
        <dbReference type="SAM" id="Phobius"/>
    </source>
</evidence>
<accession>A0ABD4SEG1</accession>
<comment type="caution">
    <text evidence="2">The sequence shown here is derived from an EMBL/GenBank/DDBJ whole genome shotgun (WGS) entry which is preliminary data.</text>
</comment>
<dbReference type="AlphaFoldDB" id="A0ABD4SEG1"/>
<feature type="transmembrane region" description="Helical" evidence="1">
    <location>
        <begin position="20"/>
        <end position="39"/>
    </location>
</feature>
<gene>
    <name evidence="2" type="ORF">LOB39_09225</name>
</gene>
<dbReference type="Proteomes" id="UP001320314">
    <property type="component" value="Unassembled WGS sequence"/>
</dbReference>